<evidence type="ECO:0000313" key="10">
    <source>
        <dbReference type="Proteomes" id="UP001470230"/>
    </source>
</evidence>
<dbReference type="PROSITE" id="PS00108">
    <property type="entry name" value="PROTEIN_KINASE_ST"/>
    <property type="match status" value="1"/>
</dbReference>
<dbReference type="Pfam" id="PF00069">
    <property type="entry name" value="Pkinase"/>
    <property type="match status" value="1"/>
</dbReference>
<evidence type="ECO:0000256" key="5">
    <source>
        <dbReference type="ARBA" id="ARBA00022840"/>
    </source>
</evidence>
<feature type="region of interest" description="Disordered" evidence="7">
    <location>
        <begin position="391"/>
        <end position="424"/>
    </location>
</feature>
<dbReference type="CDD" id="cd14003">
    <property type="entry name" value="STKc_AMPK-like"/>
    <property type="match status" value="1"/>
</dbReference>
<proteinExistence type="predicted"/>
<accession>A0ABR2KTX1</accession>
<dbReference type="EMBL" id="JAPFFF010000003">
    <property type="protein sequence ID" value="KAK8894273.1"/>
    <property type="molecule type" value="Genomic_DNA"/>
</dbReference>
<dbReference type="PROSITE" id="PS50011">
    <property type="entry name" value="PROTEIN_KINASE_DOM"/>
    <property type="match status" value="1"/>
</dbReference>
<feature type="compositionally biased region" description="Basic residues" evidence="7">
    <location>
        <begin position="391"/>
        <end position="411"/>
    </location>
</feature>
<evidence type="ECO:0000256" key="1">
    <source>
        <dbReference type="ARBA" id="ARBA00022527"/>
    </source>
</evidence>
<dbReference type="Gene3D" id="1.10.510.10">
    <property type="entry name" value="Transferase(Phosphotransferase) domain 1"/>
    <property type="match status" value="1"/>
</dbReference>
<dbReference type="Proteomes" id="UP001470230">
    <property type="component" value="Unassembled WGS sequence"/>
</dbReference>
<organism evidence="9 10">
    <name type="scientific">Tritrichomonas musculus</name>
    <dbReference type="NCBI Taxonomy" id="1915356"/>
    <lineage>
        <taxon>Eukaryota</taxon>
        <taxon>Metamonada</taxon>
        <taxon>Parabasalia</taxon>
        <taxon>Tritrichomonadida</taxon>
        <taxon>Tritrichomonadidae</taxon>
        <taxon>Tritrichomonas</taxon>
    </lineage>
</organism>
<keyword evidence="4" id="KW-0418">Kinase</keyword>
<keyword evidence="2" id="KW-0808">Transferase</keyword>
<dbReference type="SMART" id="SM00220">
    <property type="entry name" value="S_TKc"/>
    <property type="match status" value="1"/>
</dbReference>
<dbReference type="PROSITE" id="PS00107">
    <property type="entry name" value="PROTEIN_KINASE_ATP"/>
    <property type="match status" value="1"/>
</dbReference>
<evidence type="ECO:0000256" key="2">
    <source>
        <dbReference type="ARBA" id="ARBA00022679"/>
    </source>
</evidence>
<dbReference type="PANTHER" id="PTHR24346:SF82">
    <property type="entry name" value="KP78A-RELATED"/>
    <property type="match status" value="1"/>
</dbReference>
<dbReference type="SUPFAM" id="SSF56112">
    <property type="entry name" value="Protein kinase-like (PK-like)"/>
    <property type="match status" value="1"/>
</dbReference>
<name>A0ABR2KTX1_9EUKA</name>
<feature type="region of interest" description="Disordered" evidence="7">
    <location>
        <begin position="321"/>
        <end position="344"/>
    </location>
</feature>
<evidence type="ECO:0000259" key="8">
    <source>
        <dbReference type="PROSITE" id="PS50011"/>
    </source>
</evidence>
<evidence type="ECO:0000256" key="6">
    <source>
        <dbReference type="PROSITE-ProRule" id="PRU10141"/>
    </source>
</evidence>
<keyword evidence="3 6" id="KW-0547">Nucleotide-binding</keyword>
<dbReference type="PANTHER" id="PTHR24346">
    <property type="entry name" value="MAP/MICROTUBULE AFFINITY-REGULATING KINASE"/>
    <property type="match status" value="1"/>
</dbReference>
<evidence type="ECO:0000313" key="9">
    <source>
        <dbReference type="EMBL" id="KAK8894273.1"/>
    </source>
</evidence>
<feature type="binding site" evidence="6">
    <location>
        <position position="42"/>
    </location>
    <ligand>
        <name>ATP</name>
        <dbReference type="ChEBI" id="CHEBI:30616"/>
    </ligand>
</feature>
<feature type="compositionally biased region" description="Basic and acidic residues" evidence="7">
    <location>
        <begin position="330"/>
        <end position="344"/>
    </location>
</feature>
<comment type="caution">
    <text evidence="9">The sequence shown here is derived from an EMBL/GenBank/DDBJ whole genome shotgun (WGS) entry which is preliminary data.</text>
</comment>
<keyword evidence="5 6" id="KW-0067">ATP-binding</keyword>
<reference evidence="9 10" key="1">
    <citation type="submission" date="2024-04" db="EMBL/GenBank/DDBJ databases">
        <title>Tritrichomonas musculus Genome.</title>
        <authorList>
            <person name="Alves-Ferreira E."/>
            <person name="Grigg M."/>
            <person name="Lorenzi H."/>
            <person name="Galac M."/>
        </authorList>
    </citation>
    <scope>NUCLEOTIDE SEQUENCE [LARGE SCALE GENOMIC DNA]</scope>
    <source>
        <strain evidence="9 10">EAF2021</strain>
    </source>
</reference>
<evidence type="ECO:0000256" key="7">
    <source>
        <dbReference type="SAM" id="MobiDB-lite"/>
    </source>
</evidence>
<dbReference type="InterPro" id="IPR017441">
    <property type="entry name" value="Protein_kinase_ATP_BS"/>
</dbReference>
<dbReference type="InterPro" id="IPR008271">
    <property type="entry name" value="Ser/Thr_kinase_AS"/>
</dbReference>
<gene>
    <name evidence="9" type="ORF">M9Y10_022708</name>
</gene>
<keyword evidence="10" id="KW-1185">Reference proteome</keyword>
<feature type="compositionally biased region" description="Basic residues" evidence="7">
    <location>
        <begin position="528"/>
        <end position="545"/>
    </location>
</feature>
<sequence length="556" mass="63644">MEDAKKLKSIGSYTLNDVIGEGSFSIVRKAMIRGSNDIYACKIIPKIRFKERNLAMRFQLEIRVMQTLHHPNIVQIYDIFRDKQFYYVIMEYIGGGTLFDYVIDNRGINENLTKHFIYQIFKTMEYIHGLGICHRDLKLENILLDENQTSIKISDFGLSRFLDRKGLARTPVGSPMYASPECLSGKPYDGKKSDIWSCGVILYTLLTGKLPWFGKTQSHIFSQIKSANYEMPSYISTDCKKLIRSILTIDVKKRPSDTQILNSEWFQNIDNSRPYLIKQMEPCKLLSLKNLDHFFQKDIKSQINSASLECLLLAVQSNEDNLSPKNATHSKNDEDSKVKNGNDSSKKVVLKKNIPLKKVPSTTIFDVDFDKALQSIFFEKVDSKCTLPTFRKRHHSKSQSKKCHHSHRQNSNHHGNTNDQNSALDNVFNISEPSISIDINIVSTTENNTISGLRSKSRCYSQTFIKFPNENQTTASDNFAEDINSIEYSIEDNNNIPEETNKNTKIKSLNDIQIQGKSNIQIGSVKEKKSHKNKKKSHHKSKKVSKSTEIIRAQNC</sequence>
<feature type="domain" description="Protein kinase" evidence="8">
    <location>
        <begin position="13"/>
        <end position="266"/>
    </location>
</feature>
<dbReference type="InterPro" id="IPR011009">
    <property type="entry name" value="Kinase-like_dom_sf"/>
</dbReference>
<protein>
    <recommendedName>
        <fullName evidence="8">Protein kinase domain-containing protein</fullName>
    </recommendedName>
</protein>
<evidence type="ECO:0000256" key="3">
    <source>
        <dbReference type="ARBA" id="ARBA00022741"/>
    </source>
</evidence>
<feature type="compositionally biased region" description="Polar residues" evidence="7">
    <location>
        <begin position="412"/>
        <end position="424"/>
    </location>
</feature>
<dbReference type="InterPro" id="IPR000719">
    <property type="entry name" value="Prot_kinase_dom"/>
</dbReference>
<keyword evidence="1" id="KW-0723">Serine/threonine-protein kinase</keyword>
<feature type="region of interest" description="Disordered" evidence="7">
    <location>
        <begin position="517"/>
        <end position="556"/>
    </location>
</feature>
<evidence type="ECO:0000256" key="4">
    <source>
        <dbReference type="ARBA" id="ARBA00022777"/>
    </source>
</evidence>